<evidence type="ECO:0000259" key="4">
    <source>
        <dbReference type="PROSITE" id="PS50043"/>
    </source>
</evidence>
<keyword evidence="1" id="KW-0805">Transcription regulation</keyword>
<dbReference type="InterPro" id="IPR016032">
    <property type="entry name" value="Sig_transdc_resp-reg_C-effctor"/>
</dbReference>
<dbReference type="RefSeq" id="WP_307295035.1">
    <property type="nucleotide sequence ID" value="NZ_JAUSXV010000001.1"/>
</dbReference>
<dbReference type="PANTHER" id="PTHR44688:SF16">
    <property type="entry name" value="DNA-BINDING TRANSCRIPTIONAL ACTIVATOR DEVR_DOSR"/>
    <property type="match status" value="1"/>
</dbReference>
<dbReference type="GO" id="GO:0003677">
    <property type="term" value="F:DNA binding"/>
    <property type="evidence" value="ECO:0007669"/>
    <property type="project" value="UniProtKB-KW"/>
</dbReference>
<evidence type="ECO:0000313" key="5">
    <source>
        <dbReference type="EMBL" id="MDQ0647257.1"/>
    </source>
</evidence>
<keyword evidence="3" id="KW-0804">Transcription</keyword>
<keyword evidence="6" id="KW-1185">Reference proteome</keyword>
<name>A0AAW8EVG4_9MICO</name>
<gene>
    <name evidence="5" type="ORF">QFZ53_001453</name>
</gene>
<dbReference type="PROSITE" id="PS50043">
    <property type="entry name" value="HTH_LUXR_2"/>
    <property type="match status" value="1"/>
</dbReference>
<dbReference type="InterPro" id="IPR000792">
    <property type="entry name" value="Tscrpt_reg_LuxR_C"/>
</dbReference>
<evidence type="ECO:0000256" key="2">
    <source>
        <dbReference type="ARBA" id="ARBA00023125"/>
    </source>
</evidence>
<sequence>MILFEQQLADARRHALAGYNVRFTGARQSGRSRILRALVETIEAAGVPIFSVAGDPVAVLQPGYVLEQLRAELGLPARPRDLAGVVDEIAAALPEKAVIAVDDVHEIDALSLRVLSAVRRRLGVRFLVTELIGRHRDTDFAAEWPEAIVEVPSLDLPGTGLLLREVLGAPADAAVVARVFGKSGGIAGLVVAIGESARDRGKLRMTNGVWASAGGSLWTFDLAGYLDSLLADTPPEIEAVVRWLSEGGASELAVATSRFGRDAVGAALDQRLIAASTSPRGVFVQAWPPALSERYKEKRSYVLRQLETAADGDSSQATVIAGDTSESNSAILARSFTEHTQRAIAASFAAWRESPTLNNALAYLAEALGARSEDARISAVFAETTLPRRGAGAAELQFVVRLSQHLLFQVGDVDAAQQTLNDFAAENPYWADSARTTVQLMALINGQGVTQDVPTHDDPADVNGILRLCVALAQGKVAVARDEVEHLAGRGAWPSLLPQMTVLLSVLEGDPLGAVAAAESLRKKALEQFDKPAFATLSYWAALAHDYLDDAVSAARVLEEGVVGGRPRLTMGFVYSAMLNMQATSAHLHGQGTVRDDLVRESSTVSPQVGPFLGMGLDVLDGLTRSQGERKEEGIAELVGALKARRSLGYTVGAVQTALFLLTLTFEPRIVSELQAAEAQMPGSGYARSSTLAGLLATAPLTEVRLWIESAPRGQDDALMARLISAAARRADDDHDVERSAGLHALADSIARPLGEGAQLSGASSERVALLSERERQVALLAETLTNNEIAERLSISRRTVENHVANALRKSGTSNRTQLAALVAGNRSTI</sequence>
<proteinExistence type="predicted"/>
<keyword evidence="2 5" id="KW-0238">DNA-binding</keyword>
<dbReference type="AlphaFoldDB" id="A0AAW8EVG4"/>
<evidence type="ECO:0000256" key="1">
    <source>
        <dbReference type="ARBA" id="ARBA00023015"/>
    </source>
</evidence>
<dbReference type="SUPFAM" id="SSF46894">
    <property type="entry name" value="C-terminal effector domain of the bipartite response regulators"/>
    <property type="match status" value="1"/>
</dbReference>
<feature type="domain" description="HTH luxR-type" evidence="4">
    <location>
        <begin position="764"/>
        <end position="828"/>
    </location>
</feature>
<dbReference type="Pfam" id="PF00196">
    <property type="entry name" value="GerE"/>
    <property type="match status" value="1"/>
</dbReference>
<dbReference type="PANTHER" id="PTHR44688">
    <property type="entry name" value="DNA-BINDING TRANSCRIPTIONAL ACTIVATOR DEVR_DOSR"/>
    <property type="match status" value="1"/>
</dbReference>
<accession>A0AAW8EVG4</accession>
<dbReference type="SMART" id="SM00421">
    <property type="entry name" value="HTH_LUXR"/>
    <property type="match status" value="1"/>
</dbReference>
<dbReference type="Proteomes" id="UP001244427">
    <property type="component" value="Unassembled WGS sequence"/>
</dbReference>
<comment type="caution">
    <text evidence="5">The sequence shown here is derived from an EMBL/GenBank/DDBJ whole genome shotgun (WGS) entry which is preliminary data.</text>
</comment>
<dbReference type="Gene3D" id="1.10.10.10">
    <property type="entry name" value="Winged helix-like DNA-binding domain superfamily/Winged helix DNA-binding domain"/>
    <property type="match status" value="1"/>
</dbReference>
<dbReference type="EMBL" id="JAUSXV010000001">
    <property type="protein sequence ID" value="MDQ0647257.1"/>
    <property type="molecule type" value="Genomic_DNA"/>
</dbReference>
<protein>
    <submittedName>
        <fullName evidence="5">DNA-binding CsgD family transcriptional regulator</fullName>
    </submittedName>
</protein>
<organism evidence="5 6">
    <name type="scientific">Microbacterium natoriense</name>
    <dbReference type="NCBI Taxonomy" id="284570"/>
    <lineage>
        <taxon>Bacteria</taxon>
        <taxon>Bacillati</taxon>
        <taxon>Actinomycetota</taxon>
        <taxon>Actinomycetes</taxon>
        <taxon>Micrococcales</taxon>
        <taxon>Microbacteriaceae</taxon>
        <taxon>Microbacterium</taxon>
    </lineage>
</organism>
<dbReference type="InterPro" id="IPR036388">
    <property type="entry name" value="WH-like_DNA-bd_sf"/>
</dbReference>
<reference evidence="5 6" key="1">
    <citation type="submission" date="2023-07" db="EMBL/GenBank/DDBJ databases">
        <title>Comparative genomics of wheat-associated soil bacteria to identify genetic determinants of phenazine resistance.</title>
        <authorList>
            <person name="Mouncey N."/>
        </authorList>
    </citation>
    <scope>NUCLEOTIDE SEQUENCE [LARGE SCALE GENOMIC DNA]</scope>
    <source>
        <strain evidence="5 6">W4I9-1</strain>
    </source>
</reference>
<evidence type="ECO:0000313" key="6">
    <source>
        <dbReference type="Proteomes" id="UP001244427"/>
    </source>
</evidence>
<dbReference type="GO" id="GO:0006355">
    <property type="term" value="P:regulation of DNA-templated transcription"/>
    <property type="evidence" value="ECO:0007669"/>
    <property type="project" value="InterPro"/>
</dbReference>
<evidence type="ECO:0000256" key="3">
    <source>
        <dbReference type="ARBA" id="ARBA00023163"/>
    </source>
</evidence>
<dbReference type="CDD" id="cd06170">
    <property type="entry name" value="LuxR_C_like"/>
    <property type="match status" value="1"/>
</dbReference>